<keyword evidence="4" id="KW-1185">Reference proteome</keyword>
<reference evidence="3 4" key="1">
    <citation type="submission" date="2019-05" db="EMBL/GenBank/DDBJ databases">
        <title>Complete genome sequencing of Anaerostipes rhamnosivorans.</title>
        <authorList>
            <person name="Bui T.P.N."/>
            <person name="de Vos W.M."/>
        </authorList>
    </citation>
    <scope>NUCLEOTIDE SEQUENCE [LARGE SCALE GENOMIC DNA]</scope>
    <source>
        <strain evidence="3 4">1y2</strain>
    </source>
</reference>
<dbReference type="AlphaFoldDB" id="A0A4P8IER2"/>
<protein>
    <submittedName>
        <fullName evidence="3">Uncharacterized protein</fullName>
    </submittedName>
</protein>
<dbReference type="Proteomes" id="UP000298653">
    <property type="component" value="Chromosome"/>
</dbReference>
<gene>
    <name evidence="3" type="ORF">AR1Y2_2824</name>
</gene>
<keyword evidence="2" id="KW-0732">Signal</keyword>
<name>A0A4P8IER2_9FIRM</name>
<feature type="region of interest" description="Disordered" evidence="1">
    <location>
        <begin position="44"/>
        <end position="83"/>
    </location>
</feature>
<dbReference type="EMBL" id="CP040058">
    <property type="protein sequence ID" value="QCP36278.1"/>
    <property type="molecule type" value="Genomic_DNA"/>
</dbReference>
<feature type="signal peptide" evidence="2">
    <location>
        <begin position="1"/>
        <end position="23"/>
    </location>
</feature>
<sequence length="83" mass="9484">MKRKWFVFLLAFVMCTGQTMIFAESDTGQEEKVTGKVESIEQTDLENEAQIEPQKLKKEEIGGGGRKNRNICSARKEKEKEDS</sequence>
<evidence type="ECO:0000256" key="2">
    <source>
        <dbReference type="SAM" id="SignalP"/>
    </source>
</evidence>
<proteinExistence type="predicted"/>
<dbReference type="RefSeq" id="WP_137329533.1">
    <property type="nucleotide sequence ID" value="NZ_CP040058.1"/>
</dbReference>
<dbReference type="KEGG" id="arf:AR1Y2_2824"/>
<feature type="compositionally biased region" description="Basic and acidic residues" evidence="1">
    <location>
        <begin position="74"/>
        <end position="83"/>
    </location>
</feature>
<evidence type="ECO:0000256" key="1">
    <source>
        <dbReference type="SAM" id="MobiDB-lite"/>
    </source>
</evidence>
<organism evidence="3 4">
    <name type="scientific">Anaerostipes rhamnosivorans</name>
    <dbReference type="NCBI Taxonomy" id="1229621"/>
    <lineage>
        <taxon>Bacteria</taxon>
        <taxon>Bacillati</taxon>
        <taxon>Bacillota</taxon>
        <taxon>Clostridia</taxon>
        <taxon>Lachnospirales</taxon>
        <taxon>Lachnospiraceae</taxon>
        <taxon>Anaerostipes</taxon>
    </lineage>
</organism>
<accession>A0A4P8IER2</accession>
<feature type="chain" id="PRO_5020450703" evidence="2">
    <location>
        <begin position="24"/>
        <end position="83"/>
    </location>
</feature>
<evidence type="ECO:0000313" key="3">
    <source>
        <dbReference type="EMBL" id="QCP36278.1"/>
    </source>
</evidence>
<evidence type="ECO:0000313" key="4">
    <source>
        <dbReference type="Proteomes" id="UP000298653"/>
    </source>
</evidence>